<dbReference type="Proteomes" id="UP000657006">
    <property type="component" value="Unassembled WGS sequence"/>
</dbReference>
<dbReference type="RefSeq" id="WP_177719953.1">
    <property type="nucleotide sequence ID" value="NZ_JACRSQ010000053.1"/>
</dbReference>
<name>A0A926I3I9_9FIRM</name>
<accession>A0A926I3I9</accession>
<dbReference type="AlphaFoldDB" id="A0A926I3I9"/>
<keyword evidence="2" id="KW-1185">Reference proteome</keyword>
<dbReference type="EMBL" id="JACRSQ010000053">
    <property type="protein sequence ID" value="MBC8545181.1"/>
    <property type="molecule type" value="Genomic_DNA"/>
</dbReference>
<organism evidence="1 2">
    <name type="scientific">Bianquea renquensis</name>
    <dbReference type="NCBI Taxonomy" id="2763661"/>
    <lineage>
        <taxon>Bacteria</taxon>
        <taxon>Bacillati</taxon>
        <taxon>Bacillota</taxon>
        <taxon>Clostridia</taxon>
        <taxon>Eubacteriales</taxon>
        <taxon>Bianqueaceae</taxon>
        <taxon>Bianquea</taxon>
    </lineage>
</organism>
<sequence>MARIGYVPEIQQVKQQLETLEKKGIIQSWELPYENLLTRLSAALFFVTPTGDMQQVLEAIKTPSTVCCEKNDKQALSDLEYCLFFQQVE</sequence>
<reference evidence="1" key="1">
    <citation type="submission" date="2020-08" db="EMBL/GenBank/DDBJ databases">
        <title>Genome public.</title>
        <authorList>
            <person name="Liu C."/>
            <person name="Sun Q."/>
        </authorList>
    </citation>
    <scope>NUCLEOTIDE SEQUENCE</scope>
    <source>
        <strain evidence="1">NSJ-32</strain>
    </source>
</reference>
<gene>
    <name evidence="1" type="ORF">H8730_16725</name>
</gene>
<proteinExistence type="predicted"/>
<protein>
    <submittedName>
        <fullName evidence="1">Uncharacterized protein</fullName>
    </submittedName>
</protein>
<evidence type="ECO:0000313" key="1">
    <source>
        <dbReference type="EMBL" id="MBC8545181.1"/>
    </source>
</evidence>
<evidence type="ECO:0000313" key="2">
    <source>
        <dbReference type="Proteomes" id="UP000657006"/>
    </source>
</evidence>
<comment type="caution">
    <text evidence="1">The sequence shown here is derived from an EMBL/GenBank/DDBJ whole genome shotgun (WGS) entry which is preliminary data.</text>
</comment>